<dbReference type="EMBL" id="JARJLM010000484">
    <property type="protein sequence ID" value="MDF3837150.1"/>
    <property type="molecule type" value="Genomic_DNA"/>
</dbReference>
<keyword evidence="2" id="KW-1185">Reference proteome</keyword>
<comment type="caution">
    <text evidence="1">The sequence shown here is derived from an EMBL/GenBank/DDBJ whole genome shotgun (WGS) entry which is preliminary data.</text>
</comment>
<organism evidence="1 2">
    <name type="scientific">Cupriavidus basilensis</name>
    <dbReference type="NCBI Taxonomy" id="68895"/>
    <lineage>
        <taxon>Bacteria</taxon>
        <taxon>Pseudomonadati</taxon>
        <taxon>Pseudomonadota</taxon>
        <taxon>Betaproteobacteria</taxon>
        <taxon>Burkholderiales</taxon>
        <taxon>Burkholderiaceae</taxon>
        <taxon>Cupriavidus</taxon>
    </lineage>
</organism>
<proteinExistence type="predicted"/>
<name>A0ABT6AWZ2_9BURK</name>
<evidence type="ECO:0000313" key="2">
    <source>
        <dbReference type="Proteomes" id="UP001216674"/>
    </source>
</evidence>
<accession>A0ABT6AWZ2</accession>
<dbReference type="Proteomes" id="UP001216674">
    <property type="component" value="Unassembled WGS sequence"/>
</dbReference>
<gene>
    <name evidence="1" type="ORF">P3W85_29965</name>
</gene>
<sequence>MKVEMSFSGDLLEGLRQLESDMKEHVVRPAARAGALVFYEEARRLVPVYSGTARTGIKPGQLRDAIYHVFSEDKSSELVKVYEISWNARKAPHGYLIEYGHWRVNKLIQVNGRWMATSERLEKPVWVPGAAFIRRSYDQAQIAVAAMQKRAAERTAEVLAGHNGGGE</sequence>
<dbReference type="RefSeq" id="WP_276267440.1">
    <property type="nucleotide sequence ID" value="NZ_JARJLM010000484.1"/>
</dbReference>
<reference evidence="1 2" key="1">
    <citation type="submission" date="2023-03" db="EMBL/GenBank/DDBJ databases">
        <title>Draft assemblies of triclosan tolerant bacteria isolated from returned activated sludge.</title>
        <authorList>
            <person name="Van Hamelsveld S."/>
        </authorList>
    </citation>
    <scope>NUCLEOTIDE SEQUENCE [LARGE SCALE GENOMIC DNA]</scope>
    <source>
        <strain evidence="1 2">GW210010_S58</strain>
    </source>
</reference>
<protein>
    <submittedName>
        <fullName evidence="1">HK97 gp10 family phage protein</fullName>
    </submittedName>
</protein>
<evidence type="ECO:0000313" key="1">
    <source>
        <dbReference type="EMBL" id="MDF3837150.1"/>
    </source>
</evidence>